<evidence type="ECO:0000313" key="3">
    <source>
        <dbReference type="EMBL" id="MBC5997030.1"/>
    </source>
</evidence>
<dbReference type="PROSITE" id="PS51677">
    <property type="entry name" value="NODB"/>
    <property type="match status" value="1"/>
</dbReference>
<dbReference type="Proteomes" id="UP000609849">
    <property type="component" value="Unassembled WGS sequence"/>
</dbReference>
<proteinExistence type="predicted"/>
<keyword evidence="1" id="KW-0472">Membrane</keyword>
<dbReference type="PANTHER" id="PTHR10587:SF125">
    <property type="entry name" value="POLYSACCHARIDE DEACETYLASE YHEN-RELATED"/>
    <property type="match status" value="1"/>
</dbReference>
<protein>
    <submittedName>
        <fullName evidence="3">Polysaccharide deacetylase</fullName>
    </submittedName>
</protein>
<dbReference type="InterPro" id="IPR050248">
    <property type="entry name" value="Polysacc_deacetylase_ArnD"/>
</dbReference>
<dbReference type="Gene3D" id="3.20.20.370">
    <property type="entry name" value="Glycoside hydrolase/deacetylase"/>
    <property type="match status" value="1"/>
</dbReference>
<dbReference type="Pfam" id="PF01522">
    <property type="entry name" value="Polysacc_deac_1"/>
    <property type="match status" value="1"/>
</dbReference>
<evidence type="ECO:0000256" key="1">
    <source>
        <dbReference type="SAM" id="Phobius"/>
    </source>
</evidence>
<comment type="caution">
    <text evidence="3">The sequence shown here is derived from an EMBL/GenBank/DDBJ whole genome shotgun (WGS) entry which is preliminary data.</text>
</comment>
<dbReference type="PANTHER" id="PTHR10587">
    <property type="entry name" value="GLYCOSYL TRANSFERASE-RELATED"/>
    <property type="match status" value="1"/>
</dbReference>
<evidence type="ECO:0000259" key="2">
    <source>
        <dbReference type="PROSITE" id="PS51677"/>
    </source>
</evidence>
<dbReference type="InterPro" id="IPR002509">
    <property type="entry name" value="NODB_dom"/>
</dbReference>
<gene>
    <name evidence="3" type="ORF">H8923_09670</name>
</gene>
<evidence type="ECO:0000313" key="4">
    <source>
        <dbReference type="Proteomes" id="UP000609849"/>
    </source>
</evidence>
<sequence>MGEKKKVLKMLIGIFLIAIIVCIGVSYNQSSKTINKNINIDKSINDIKKNTFNETSKGSDTKPEKIAYITIDDGPSKYTSQILDILDSNNVKGTFFMLNNNMILHKEEVNRMIKEGHGVGFHGVSHDIKELYKTETSSLEEFETCNKTLYDICGKNSKLIRLPYGSKPYTPQENYDSLIKNDYLIWDWTLDTQDWKSSTDQIVSNILYYGREREEIVILMHEKEQTVNALNDTIKILKERGYTILPITESISPKNFWIGNTNS</sequence>
<organism evidence="3 4">
    <name type="scientific">Romboutsia faecis</name>
    <dbReference type="NCBI Taxonomy" id="2764597"/>
    <lineage>
        <taxon>Bacteria</taxon>
        <taxon>Bacillati</taxon>
        <taxon>Bacillota</taxon>
        <taxon>Clostridia</taxon>
        <taxon>Peptostreptococcales</taxon>
        <taxon>Peptostreptococcaceae</taxon>
        <taxon>Romboutsia</taxon>
    </lineage>
</organism>
<keyword evidence="1" id="KW-0812">Transmembrane</keyword>
<feature type="transmembrane region" description="Helical" evidence="1">
    <location>
        <begin position="7"/>
        <end position="27"/>
    </location>
</feature>
<keyword evidence="4" id="KW-1185">Reference proteome</keyword>
<feature type="domain" description="NodB homology" evidence="2">
    <location>
        <begin position="65"/>
        <end position="245"/>
    </location>
</feature>
<dbReference type="CDD" id="cd10944">
    <property type="entry name" value="CE4_SmPgdA_like"/>
    <property type="match status" value="1"/>
</dbReference>
<keyword evidence="1" id="KW-1133">Transmembrane helix</keyword>
<reference evidence="3 4" key="1">
    <citation type="submission" date="2020-08" db="EMBL/GenBank/DDBJ databases">
        <authorList>
            <person name="Liu C."/>
            <person name="Sun Q."/>
        </authorList>
    </citation>
    <scope>NUCLEOTIDE SEQUENCE [LARGE SCALE GENOMIC DNA]</scope>
    <source>
        <strain evidence="3 4">NSJ-18</strain>
    </source>
</reference>
<dbReference type="RefSeq" id="WP_153972235.1">
    <property type="nucleotide sequence ID" value="NZ_JACRWE010000004.1"/>
</dbReference>
<dbReference type="EMBL" id="JACRWE010000004">
    <property type="protein sequence ID" value="MBC5997030.1"/>
    <property type="molecule type" value="Genomic_DNA"/>
</dbReference>
<dbReference type="InterPro" id="IPR011330">
    <property type="entry name" value="Glyco_hydro/deAcase_b/a-brl"/>
</dbReference>
<name>A0ABR7JQ31_9FIRM</name>
<dbReference type="SUPFAM" id="SSF88713">
    <property type="entry name" value="Glycoside hydrolase/deacetylase"/>
    <property type="match status" value="1"/>
</dbReference>
<accession>A0ABR7JQ31</accession>